<evidence type="ECO:0000256" key="10">
    <source>
        <dbReference type="ARBA" id="ARBA00052777"/>
    </source>
</evidence>
<evidence type="ECO:0000256" key="14">
    <source>
        <dbReference type="PIRSR" id="PIRSR602401-1"/>
    </source>
</evidence>
<evidence type="ECO:0000256" key="6">
    <source>
        <dbReference type="ARBA" id="ARBA00022989"/>
    </source>
</evidence>
<evidence type="ECO:0000256" key="1">
    <source>
        <dbReference type="ARBA" id="ARBA00004167"/>
    </source>
</evidence>
<name>A0A2C9U6S9_MANES</name>
<dbReference type="InterPro" id="IPR001128">
    <property type="entry name" value="Cyt_P450"/>
</dbReference>
<evidence type="ECO:0000256" key="3">
    <source>
        <dbReference type="ARBA" id="ARBA00010617"/>
    </source>
</evidence>
<dbReference type="InterPro" id="IPR002401">
    <property type="entry name" value="Cyt_P450_E_grp-I"/>
</dbReference>
<organism evidence="17">
    <name type="scientific">Manihot esculenta</name>
    <name type="common">Cassava</name>
    <name type="synonym">Jatropha manihot</name>
    <dbReference type="NCBI Taxonomy" id="3983"/>
    <lineage>
        <taxon>Eukaryota</taxon>
        <taxon>Viridiplantae</taxon>
        <taxon>Streptophyta</taxon>
        <taxon>Embryophyta</taxon>
        <taxon>Tracheophyta</taxon>
        <taxon>Spermatophyta</taxon>
        <taxon>Magnoliopsida</taxon>
        <taxon>eudicotyledons</taxon>
        <taxon>Gunneridae</taxon>
        <taxon>Pentapetalae</taxon>
        <taxon>rosids</taxon>
        <taxon>fabids</taxon>
        <taxon>Malpighiales</taxon>
        <taxon>Euphorbiaceae</taxon>
        <taxon>Crotonoideae</taxon>
        <taxon>Manihoteae</taxon>
        <taxon>Manihot</taxon>
    </lineage>
</organism>
<dbReference type="InterPro" id="IPR036396">
    <property type="entry name" value="Cyt_P450_sf"/>
</dbReference>
<dbReference type="SUPFAM" id="SSF48264">
    <property type="entry name" value="Cytochrome P450"/>
    <property type="match status" value="1"/>
</dbReference>
<evidence type="ECO:0000256" key="15">
    <source>
        <dbReference type="RuleBase" id="RU000461"/>
    </source>
</evidence>
<dbReference type="EMBL" id="CM004403">
    <property type="protein sequence ID" value="OAY25627.1"/>
    <property type="molecule type" value="Genomic_DNA"/>
</dbReference>
<evidence type="ECO:0000256" key="11">
    <source>
        <dbReference type="ARBA" id="ARBA00060577"/>
    </source>
</evidence>
<proteinExistence type="inferred from homology"/>
<keyword evidence="4 16" id="KW-0812">Transmembrane</keyword>
<evidence type="ECO:0000256" key="5">
    <source>
        <dbReference type="ARBA" id="ARBA00022723"/>
    </source>
</evidence>
<comment type="pathway">
    <text evidence="11">Steroid biosynthesis.</text>
</comment>
<keyword evidence="15" id="KW-0503">Monooxygenase</keyword>
<evidence type="ECO:0000313" key="17">
    <source>
        <dbReference type="EMBL" id="OAY25627.1"/>
    </source>
</evidence>
<dbReference type="Pfam" id="PF00067">
    <property type="entry name" value="p450"/>
    <property type="match status" value="1"/>
</dbReference>
<evidence type="ECO:0000256" key="16">
    <source>
        <dbReference type="SAM" id="Phobius"/>
    </source>
</evidence>
<comment type="similarity">
    <text evidence="3 15">Belongs to the cytochrome P450 family.</text>
</comment>
<dbReference type="CDD" id="cd11043">
    <property type="entry name" value="CYP90-like"/>
    <property type="match status" value="1"/>
</dbReference>
<evidence type="ECO:0000256" key="2">
    <source>
        <dbReference type="ARBA" id="ARBA00004972"/>
    </source>
</evidence>
<dbReference type="GO" id="GO:0016020">
    <property type="term" value="C:membrane"/>
    <property type="evidence" value="ECO:0007669"/>
    <property type="project" value="UniProtKB-SubCell"/>
</dbReference>
<comment type="pathway">
    <text evidence="9">Plant hormone biosynthesis; brassinosteroid biosynthesis.</text>
</comment>
<evidence type="ECO:0000256" key="13">
    <source>
        <dbReference type="ARBA" id="ARBA00077474"/>
    </source>
</evidence>
<keyword evidence="14 15" id="KW-0349">Heme</keyword>
<evidence type="ECO:0000256" key="9">
    <source>
        <dbReference type="ARBA" id="ARBA00037910"/>
    </source>
</evidence>
<keyword evidence="8 16" id="KW-0472">Membrane</keyword>
<dbReference type="STRING" id="3983.A0A2C9U6S9"/>
<evidence type="ECO:0000256" key="8">
    <source>
        <dbReference type="ARBA" id="ARBA00023136"/>
    </source>
</evidence>
<evidence type="ECO:0000256" key="12">
    <source>
        <dbReference type="ARBA" id="ARBA00067336"/>
    </source>
</evidence>
<dbReference type="FunFam" id="1.10.630.10:FF:000057">
    <property type="entry name" value="Cytochrome P450 724B1"/>
    <property type="match status" value="1"/>
</dbReference>
<comment type="cofactor">
    <cofactor evidence="14">
        <name>heme</name>
        <dbReference type="ChEBI" id="CHEBI:30413"/>
    </cofactor>
</comment>
<dbReference type="PANTHER" id="PTHR24286:SF159">
    <property type="entry name" value="CYTOCHROME P450, FAMILY 724, SUBFAMILY A, POLYPEPTIDE 1"/>
    <property type="match status" value="1"/>
</dbReference>
<accession>A0A2C9U6S9</accession>
<gene>
    <name evidence="17" type="ORF">MANES_17G109900</name>
</gene>
<feature type="binding site" description="axial binding residue" evidence="14">
    <location>
        <position position="486"/>
    </location>
    <ligand>
        <name>heme</name>
        <dbReference type="ChEBI" id="CHEBI:30413"/>
    </ligand>
    <ligandPart>
        <name>Fe</name>
        <dbReference type="ChEBI" id="CHEBI:18248"/>
    </ligandPart>
</feature>
<reference evidence="17" key="1">
    <citation type="submission" date="2016-02" db="EMBL/GenBank/DDBJ databases">
        <title>WGS assembly of Manihot esculenta.</title>
        <authorList>
            <person name="Bredeson J.V."/>
            <person name="Prochnik S.E."/>
            <person name="Lyons J.B."/>
            <person name="Schmutz J."/>
            <person name="Grimwood J."/>
            <person name="Vrebalov J."/>
            <person name="Bart R.S."/>
            <person name="Amuge T."/>
            <person name="Ferguson M.E."/>
            <person name="Green R."/>
            <person name="Putnam N."/>
            <person name="Stites J."/>
            <person name="Rounsley S."/>
            <person name="Rokhsar D.S."/>
        </authorList>
    </citation>
    <scope>NUCLEOTIDE SEQUENCE [LARGE SCALE GENOMIC DNA]</scope>
    <source>
        <tissue evidence="17">Leaf</tissue>
    </source>
</reference>
<dbReference type="PANTHER" id="PTHR24286">
    <property type="entry name" value="CYTOCHROME P450 26"/>
    <property type="match status" value="1"/>
</dbReference>
<dbReference type="InterPro" id="IPR017972">
    <property type="entry name" value="Cyt_P450_CS"/>
</dbReference>
<feature type="transmembrane region" description="Helical" evidence="16">
    <location>
        <begin position="71"/>
        <end position="92"/>
    </location>
</feature>
<dbReference type="GO" id="GO:0020037">
    <property type="term" value="F:heme binding"/>
    <property type="evidence" value="ECO:0007669"/>
    <property type="project" value="InterPro"/>
</dbReference>
<keyword evidence="6 16" id="KW-1133">Transmembrane helix</keyword>
<sequence>MMIRLLREGFQGFGLALSPRTQPFSRVVKPDDYHLSESKQRSPNTRCPLLQSSFHYSNQASHLPTMVVLDFFPILLTLFLGLGLAFVLSRLLTRKNPANLPKGTMGWPLCGETLALLKPHRSNSMGFFLQQRCSRYGKIFKSHLFGYPAIVSCDYDFNMFILQNEGKLFRASYPTAMHDILGKFSLLHITGDLHKKLRNIAVSFITVSKSTPSFLHCVEKFSISMMESWKDRKEIGFHKDIRKFTLDLMVNTLMGIEPDEPVASKILKLFRTYMKGFVSLPLHFPGSPYSKAVKAREKLSSTVREIIKEKEKEMNVEIARKEDFLDVILSKRRLSDDETVSIVLDILLGGYETTSTLISLIVYFLAHSPVAFESLKKEHEVIRRSKEDGKPLDWEDYQKMEFTINVISESMRCGNVVKFVHRKALEDVKYKEYVIPSGWKVLPMFTGAHLDASLHENPFEFNPWRWSSDKTTSKKMMPFGGGARLCPGAELAKVVIAFFLHHLVLNYRWKIKADEYPVAYPYVEFQRGLQLEVEPAEQTISKKEEAWN</sequence>
<comment type="pathway">
    <text evidence="2">Hormone biosynthesis.</text>
</comment>
<dbReference type="GO" id="GO:0016132">
    <property type="term" value="P:brassinosteroid biosynthetic process"/>
    <property type="evidence" value="ECO:0000318"/>
    <property type="project" value="GO_Central"/>
</dbReference>
<comment type="catalytic activity">
    <reaction evidence="10">
        <text>campesterol + reduced [NADPH--hemoprotein reductase] + O2 = (22S)-22-hydroxycampesterol + oxidized [NADPH--hemoprotein reductase] + H2O + H(+)</text>
        <dbReference type="Rhea" id="RHEA:69835"/>
        <dbReference type="Rhea" id="RHEA-COMP:11964"/>
        <dbReference type="Rhea" id="RHEA-COMP:11965"/>
        <dbReference type="ChEBI" id="CHEBI:15377"/>
        <dbReference type="ChEBI" id="CHEBI:15378"/>
        <dbReference type="ChEBI" id="CHEBI:15379"/>
        <dbReference type="ChEBI" id="CHEBI:28623"/>
        <dbReference type="ChEBI" id="CHEBI:57618"/>
        <dbReference type="ChEBI" id="CHEBI:58210"/>
        <dbReference type="ChEBI" id="CHEBI:72331"/>
    </reaction>
    <physiologicalReaction direction="left-to-right" evidence="10">
        <dbReference type="Rhea" id="RHEA:69836"/>
    </physiologicalReaction>
</comment>
<dbReference type="GO" id="GO:0010268">
    <property type="term" value="P:brassinosteroid homeostasis"/>
    <property type="evidence" value="ECO:0000318"/>
    <property type="project" value="GO_Central"/>
</dbReference>
<dbReference type="AlphaFoldDB" id="A0A2C9U6S9"/>
<dbReference type="PROSITE" id="PS00086">
    <property type="entry name" value="CYTOCHROME_P450"/>
    <property type="match status" value="1"/>
</dbReference>
<dbReference type="GO" id="GO:0004497">
    <property type="term" value="F:monooxygenase activity"/>
    <property type="evidence" value="ECO:0000318"/>
    <property type="project" value="GO_Central"/>
</dbReference>
<dbReference type="GO" id="GO:0005506">
    <property type="term" value="F:iron ion binding"/>
    <property type="evidence" value="ECO:0007669"/>
    <property type="project" value="InterPro"/>
</dbReference>
<dbReference type="PRINTS" id="PR00385">
    <property type="entry name" value="P450"/>
</dbReference>
<dbReference type="Gene3D" id="1.10.630.10">
    <property type="entry name" value="Cytochrome P450"/>
    <property type="match status" value="1"/>
</dbReference>
<keyword evidence="5 14" id="KW-0479">Metal-binding</keyword>
<evidence type="ECO:0000256" key="4">
    <source>
        <dbReference type="ARBA" id="ARBA00022692"/>
    </source>
</evidence>
<evidence type="ECO:0000256" key="7">
    <source>
        <dbReference type="ARBA" id="ARBA00023004"/>
    </source>
</evidence>
<dbReference type="GO" id="GO:0016705">
    <property type="term" value="F:oxidoreductase activity, acting on paired donors, with incorporation or reduction of molecular oxygen"/>
    <property type="evidence" value="ECO:0007669"/>
    <property type="project" value="InterPro"/>
</dbReference>
<keyword evidence="7 14" id="KW-0408">Iron</keyword>
<comment type="subcellular location">
    <subcellularLocation>
        <location evidence="1">Membrane</location>
        <topology evidence="1">Single-pass membrane protein</topology>
    </subcellularLocation>
</comment>
<protein>
    <recommendedName>
        <fullName evidence="12">Cytochrome P450 724B1</fullName>
    </recommendedName>
    <alternativeName>
        <fullName evidence="13">(22S)-22-hydroxycampesterol synthase</fullName>
    </alternativeName>
</protein>
<keyword evidence="15" id="KW-0560">Oxidoreductase</keyword>
<dbReference type="PRINTS" id="PR00463">
    <property type="entry name" value="EP450I"/>
</dbReference>